<comment type="caution">
    <text evidence="1">The sequence shown here is derived from an EMBL/GenBank/DDBJ whole genome shotgun (WGS) entry which is preliminary data.</text>
</comment>
<dbReference type="Gene3D" id="2.30.110.10">
    <property type="entry name" value="Electron Transport, Fmn-binding Protein, Chain A"/>
    <property type="match status" value="1"/>
</dbReference>
<protein>
    <submittedName>
        <fullName evidence="1">Flavin-nucleotide-binding protein</fullName>
    </submittedName>
</protein>
<evidence type="ECO:0000313" key="2">
    <source>
        <dbReference type="Proteomes" id="UP000250369"/>
    </source>
</evidence>
<dbReference type="Proteomes" id="UP000250369">
    <property type="component" value="Unassembled WGS sequence"/>
</dbReference>
<dbReference type="Pfam" id="PF12900">
    <property type="entry name" value="Pyridox_ox_2"/>
    <property type="match status" value="1"/>
</dbReference>
<dbReference type="PANTHER" id="PTHR34071:SF2">
    <property type="entry name" value="FLAVIN-NUCLEOTIDE-BINDING PROTEIN"/>
    <property type="match status" value="1"/>
</dbReference>
<reference evidence="1 2" key="1">
    <citation type="journal article" date="2009" name="Int. J. Syst. Evol. Microbiol.">
        <title>Paenibacillus contaminans sp. nov., isolated from a contaminated laboratory plate.</title>
        <authorList>
            <person name="Chou J.H."/>
            <person name="Lee J.H."/>
            <person name="Lin M.C."/>
            <person name="Chang P.S."/>
            <person name="Arun A.B."/>
            <person name="Young C.C."/>
            <person name="Chen W.M."/>
        </authorList>
    </citation>
    <scope>NUCLEOTIDE SEQUENCE [LARGE SCALE GENOMIC DNA]</scope>
    <source>
        <strain evidence="1 2">CKOBP-6</strain>
    </source>
</reference>
<dbReference type="OrthoDB" id="9794935at2"/>
<sequence length="208" mass="23461">MRRGEFSIEEQAEIDEFLSGMSFGFLATTGEDGFPHITPLNYAYANGHVYFHGSYRGEKMKEIAAGKNVSFAVAKEFAIIPSYYSDPAMACPATAFFKSVHIRGEAELVKSLQEKAEALTALMRKLQPEGGYALISPDDPAYLPELKAVSVVRITIRELTAKFKFGQNWEEQKRVDVMEKLCERNRPDDEETAKMMRKYCPAHSDKNN</sequence>
<accession>A0A329LPE1</accession>
<gene>
    <name evidence="1" type="ORF">DQG23_39495</name>
</gene>
<dbReference type="AlphaFoldDB" id="A0A329LPE1"/>
<dbReference type="RefSeq" id="WP_113036555.1">
    <property type="nucleotide sequence ID" value="NZ_QMFB01000050.1"/>
</dbReference>
<keyword evidence="2" id="KW-1185">Reference proteome</keyword>
<name>A0A329LPE1_9BACL</name>
<dbReference type="EMBL" id="QMFB01000050">
    <property type="protein sequence ID" value="RAV09388.1"/>
    <property type="molecule type" value="Genomic_DNA"/>
</dbReference>
<dbReference type="InterPro" id="IPR012349">
    <property type="entry name" value="Split_barrel_FMN-bd"/>
</dbReference>
<evidence type="ECO:0000313" key="1">
    <source>
        <dbReference type="EMBL" id="RAV09388.1"/>
    </source>
</evidence>
<proteinExistence type="predicted"/>
<dbReference type="InterPro" id="IPR024747">
    <property type="entry name" value="Pyridox_Oxase-rel"/>
</dbReference>
<dbReference type="PANTHER" id="PTHR34071">
    <property type="entry name" value="5-NITROIMIDAZOLE ANTIBIOTICS RESISTANCE PROTEIN, NIMA-FAMILY-RELATED PROTEIN-RELATED"/>
    <property type="match status" value="1"/>
</dbReference>
<organism evidence="1 2">
    <name type="scientific">Paenibacillus contaminans</name>
    <dbReference type="NCBI Taxonomy" id="450362"/>
    <lineage>
        <taxon>Bacteria</taxon>
        <taxon>Bacillati</taxon>
        <taxon>Bacillota</taxon>
        <taxon>Bacilli</taxon>
        <taxon>Bacillales</taxon>
        <taxon>Paenibacillaceae</taxon>
        <taxon>Paenibacillus</taxon>
    </lineage>
</organism>
<dbReference type="SUPFAM" id="SSF50475">
    <property type="entry name" value="FMN-binding split barrel"/>
    <property type="match status" value="1"/>
</dbReference>